<evidence type="ECO:0000313" key="3">
    <source>
        <dbReference type="Proteomes" id="UP001429100"/>
    </source>
</evidence>
<reference evidence="2 3" key="2">
    <citation type="submission" date="2017-10" db="EMBL/GenBank/DDBJ databases">
        <title>Consistent, comparative and evidence-based genome annotation and re-annotation for the closely-related species, Cryptosporidium parvum, C. hominis and C. tyzzeri.</title>
        <authorList>
            <person name="Baptista R.P."/>
            <person name="Li Y."/>
            <person name="Sateriale A."/>
            <person name="Striepen B."/>
            <person name="Kissinger J.C."/>
        </authorList>
    </citation>
    <scope>NUCLEOTIDE SEQUENCE [LARGE SCALE GENOMIC DNA]</scope>
    <source>
        <strain evidence="2">30976</strain>
    </source>
</reference>
<reference evidence="2 3" key="1">
    <citation type="submission" date="2014-11" db="EMBL/GenBank/DDBJ databases">
        <title>Comparative genomic analysis of Cryptosporidium hominis reveals occurrence of genetic recombination in virulent subtypes.</title>
        <authorList>
            <person name="Guo Y."/>
            <person name="Tang K."/>
            <person name="Frace M."/>
            <person name="Li N."/>
            <person name="Roellig D.M."/>
            <person name="Sammons S."/>
            <person name="Knipe K."/>
            <person name="Rowe L."/>
            <person name="Feng Y."/>
            <person name="Xiao L."/>
        </authorList>
    </citation>
    <scope>NUCLEOTIDE SEQUENCE [LARGE SCALE GENOMIC DNA]</scope>
    <source>
        <strain evidence="2">30976</strain>
    </source>
</reference>
<dbReference type="Proteomes" id="UP001429100">
    <property type="component" value="Unassembled WGS sequence"/>
</dbReference>
<organism evidence="2 3">
    <name type="scientific">Cryptosporidium hominis</name>
    <dbReference type="NCBI Taxonomy" id="237895"/>
    <lineage>
        <taxon>Eukaryota</taxon>
        <taxon>Sar</taxon>
        <taxon>Alveolata</taxon>
        <taxon>Apicomplexa</taxon>
        <taxon>Conoidasida</taxon>
        <taxon>Coccidia</taxon>
        <taxon>Eucoccidiorida</taxon>
        <taxon>Eimeriorina</taxon>
        <taxon>Cryptosporidiidae</taxon>
        <taxon>Cryptosporidium</taxon>
    </lineage>
</organism>
<keyword evidence="1" id="KW-1133">Transmembrane helix</keyword>
<comment type="caution">
    <text evidence="2">The sequence shown here is derived from an EMBL/GenBank/DDBJ whole genome shotgun (WGS) entry which is preliminary data.</text>
</comment>
<accession>A0ABX5BL70</accession>
<feature type="transmembrane region" description="Helical" evidence="1">
    <location>
        <begin position="12"/>
        <end position="35"/>
    </location>
</feature>
<proteinExistence type="predicted"/>
<sequence length="116" mass="13051">MLHSNRKMGNNRGLISQLFLSTFTFTVLILSINYVGDLLNMGSELAQLNQFVDVSLLKLQSSNEDVRGGISTAEVMNGITILDRTERVKRVENLVMEVREVALINLTLLVQEQDQK</sequence>
<gene>
    <name evidence="2" type="ORF">GY17_00000995</name>
</gene>
<keyword evidence="1" id="KW-0812">Transmembrane</keyword>
<protein>
    <submittedName>
        <fullName evidence="2">Uncharacterized protein</fullName>
    </submittedName>
</protein>
<evidence type="ECO:0000256" key="1">
    <source>
        <dbReference type="SAM" id="Phobius"/>
    </source>
</evidence>
<keyword evidence="1" id="KW-0472">Membrane</keyword>
<keyword evidence="3" id="KW-1185">Reference proteome</keyword>
<evidence type="ECO:0000313" key="2">
    <source>
        <dbReference type="EMBL" id="PPS97966.1"/>
    </source>
</evidence>
<dbReference type="EMBL" id="JTAI01000002">
    <property type="protein sequence ID" value="PPS97966.1"/>
    <property type="molecule type" value="Genomic_DNA"/>
</dbReference>
<name>A0ABX5BL70_CRYHO</name>